<accession>A0A2Z2HQ55</accession>
<protein>
    <recommendedName>
        <fullName evidence="4">DUF4190 domain-containing protein</fullName>
    </recommendedName>
</protein>
<evidence type="ECO:0000256" key="1">
    <source>
        <dbReference type="SAM" id="Phobius"/>
    </source>
</evidence>
<evidence type="ECO:0000313" key="3">
    <source>
        <dbReference type="Proteomes" id="UP000250088"/>
    </source>
</evidence>
<sequence length="82" mass="8512">MASSATHRGAASSRERTYIVCGAVCAVCAVYYLPIVFGPVAMYFGGRLYRDDAEPTGVAIALLGLLGLILGFFNVIVPAAVG</sequence>
<feature type="transmembrane region" description="Helical" evidence="1">
    <location>
        <begin position="17"/>
        <end position="37"/>
    </location>
</feature>
<evidence type="ECO:0000313" key="2">
    <source>
        <dbReference type="EMBL" id="ARS89250.1"/>
    </source>
</evidence>
<dbReference type="AlphaFoldDB" id="A0A2Z2HQ55"/>
<keyword evidence="1" id="KW-0812">Transmembrane</keyword>
<dbReference type="RefSeq" id="WP_086887634.1">
    <property type="nucleotide sequence ID" value="NZ_CP019893.1"/>
</dbReference>
<dbReference type="GeneID" id="32893510"/>
<keyword evidence="1" id="KW-1133">Transmembrane helix</keyword>
<organism evidence="2 3">
    <name type="scientific">Natrarchaeobaculum aegyptiacum</name>
    <dbReference type="NCBI Taxonomy" id="745377"/>
    <lineage>
        <taxon>Archaea</taxon>
        <taxon>Methanobacteriati</taxon>
        <taxon>Methanobacteriota</taxon>
        <taxon>Stenosarchaea group</taxon>
        <taxon>Halobacteria</taxon>
        <taxon>Halobacteriales</taxon>
        <taxon>Natrialbaceae</taxon>
        <taxon>Natrarchaeobaculum</taxon>
    </lineage>
</organism>
<gene>
    <name evidence="2" type="ORF">B1756_05490</name>
</gene>
<feature type="transmembrane region" description="Helical" evidence="1">
    <location>
        <begin position="57"/>
        <end position="81"/>
    </location>
</feature>
<keyword evidence="3" id="KW-1185">Reference proteome</keyword>
<keyword evidence="1" id="KW-0472">Membrane</keyword>
<reference evidence="3" key="1">
    <citation type="submission" date="2017-02" db="EMBL/GenBank/DDBJ databases">
        <title>Natronthermophilus aegyptiacus gen. nov.,sp. nov., an aerobic, extremely halophilic alkalithermophilic archaeon isolated from the athalassohaline Wadi An Natrun, Egypt.</title>
        <authorList>
            <person name="Zhao B."/>
        </authorList>
    </citation>
    <scope>NUCLEOTIDE SEQUENCE [LARGE SCALE GENOMIC DNA]</scope>
    <source>
        <strain evidence="3">JW/NM-HA 15</strain>
    </source>
</reference>
<proteinExistence type="predicted"/>
<dbReference type="KEGG" id="naj:B1756_05490"/>
<dbReference type="EMBL" id="CP019893">
    <property type="protein sequence ID" value="ARS89250.1"/>
    <property type="molecule type" value="Genomic_DNA"/>
</dbReference>
<dbReference type="Proteomes" id="UP000250088">
    <property type="component" value="Chromosome"/>
</dbReference>
<name>A0A2Z2HQ55_9EURY</name>
<evidence type="ECO:0008006" key="4">
    <source>
        <dbReference type="Google" id="ProtNLM"/>
    </source>
</evidence>